<name>A0A2Z3N5P4_GEOTH</name>
<reference evidence="3" key="1">
    <citation type="submission" date="2018-02" db="EMBL/GenBank/DDBJ databases">
        <title>The complete genome of bacterial strain SGAirxxxx.</title>
        <authorList>
            <person name="Schuster S.C."/>
        </authorList>
    </citation>
    <scope>NUCLEOTIDE SEQUENCE [LARGE SCALE GENOMIC DNA]</scope>
    <source>
        <strain evidence="3">SGAir0734</strain>
    </source>
</reference>
<dbReference type="EMBL" id="CP027303">
    <property type="protein sequence ID" value="AWO73811.1"/>
    <property type="molecule type" value="Genomic_DNA"/>
</dbReference>
<proteinExistence type="predicted"/>
<organism evidence="2 3">
    <name type="scientific">Geobacillus thermoleovorans</name>
    <name type="common">Bacillus thermoleovorans</name>
    <dbReference type="NCBI Taxonomy" id="33941"/>
    <lineage>
        <taxon>Bacteria</taxon>
        <taxon>Bacillati</taxon>
        <taxon>Bacillota</taxon>
        <taxon>Bacilli</taxon>
        <taxon>Bacillales</taxon>
        <taxon>Anoxybacillaceae</taxon>
        <taxon>Geobacillus</taxon>
        <taxon>Geobacillus thermoleovorans group</taxon>
    </lineage>
</organism>
<gene>
    <name evidence="2" type="ORF">C1N76_03970</name>
</gene>
<keyword evidence="1" id="KW-1133">Transmembrane helix</keyword>
<feature type="transmembrane region" description="Helical" evidence="1">
    <location>
        <begin position="12"/>
        <end position="29"/>
    </location>
</feature>
<dbReference type="Proteomes" id="UP000246996">
    <property type="component" value="Chromosome"/>
</dbReference>
<keyword evidence="1" id="KW-0472">Membrane</keyword>
<dbReference type="AlphaFoldDB" id="A0A2Z3N5P4"/>
<evidence type="ECO:0000313" key="2">
    <source>
        <dbReference type="EMBL" id="AWO73811.1"/>
    </source>
</evidence>
<keyword evidence="1" id="KW-0812">Transmembrane</keyword>
<protein>
    <submittedName>
        <fullName evidence="2">Uncharacterized protein</fullName>
    </submittedName>
</protein>
<accession>A0A2Z3N5P4</accession>
<sequence>MLLADGKEGGARSLLPFFFLFIIAEKMFGWRHGFCERRWERWINPQWRKELYIRCAFCLSERERSAGISAAVFLKKGWT</sequence>
<evidence type="ECO:0000313" key="3">
    <source>
        <dbReference type="Proteomes" id="UP000246996"/>
    </source>
</evidence>
<evidence type="ECO:0000256" key="1">
    <source>
        <dbReference type="SAM" id="Phobius"/>
    </source>
</evidence>